<dbReference type="PANTHER" id="PTHR31934">
    <property type="entry name" value="ALPHA/BETA-HYDROLASES SUPERFAMILY PROTEIN"/>
    <property type="match status" value="1"/>
</dbReference>
<evidence type="ECO:0000259" key="3">
    <source>
        <dbReference type="Pfam" id="PF08574"/>
    </source>
</evidence>
<feature type="region of interest" description="Disordered" evidence="2">
    <location>
        <begin position="306"/>
        <end position="363"/>
    </location>
</feature>
<dbReference type="Pfam" id="PF08574">
    <property type="entry name" value="Iwr1"/>
    <property type="match status" value="1"/>
</dbReference>
<gene>
    <name evidence="4" type="primary">Slc7a6os_1</name>
    <name evidence="4" type="ORF">g.47792</name>
</gene>
<proteinExistence type="inferred from homology"/>
<reference evidence="4" key="1">
    <citation type="submission" date="2015-07" db="EMBL/GenBank/DDBJ databases">
        <title>Transcriptome Assembly of Anthurium amnicola.</title>
        <authorList>
            <person name="Suzuki J."/>
        </authorList>
    </citation>
    <scope>NUCLEOTIDE SEQUENCE</scope>
</reference>
<organism evidence="4">
    <name type="scientific">Anthurium amnicola</name>
    <dbReference type="NCBI Taxonomy" id="1678845"/>
    <lineage>
        <taxon>Eukaryota</taxon>
        <taxon>Viridiplantae</taxon>
        <taxon>Streptophyta</taxon>
        <taxon>Embryophyta</taxon>
        <taxon>Tracheophyta</taxon>
        <taxon>Spermatophyta</taxon>
        <taxon>Magnoliopsida</taxon>
        <taxon>Liliopsida</taxon>
        <taxon>Araceae</taxon>
        <taxon>Pothoideae</taxon>
        <taxon>Potheae</taxon>
        <taxon>Anthurium</taxon>
    </lineage>
</organism>
<feature type="domain" description="Transcription factor Iwr1" evidence="3">
    <location>
        <begin position="265"/>
        <end position="326"/>
    </location>
</feature>
<dbReference type="InterPro" id="IPR013883">
    <property type="entry name" value="TF_Iwr1_dom"/>
</dbReference>
<sequence length="363" mass="41610">FLPFFLCTRVSDRPSPKPHPSISRCRSIAMDEARESTSSSSSCAPPAPSPLTLQEKPVFVRVKRKASQTPLDALWLEINGRPTKKALLDLGKLSFSDSSSKAKERSVTRKVLVQHLETISSSEAMKDLLESCLANSTDLKEFKRKIAERKHTIKQDRRQEQLRTTARQKHEVLVRSARFEQIWKSRKADGERKDDSMHEICQLYDVVRVDEEDEAHNSMEEAEDGSIEEEYAVLCNYLPLIREYLPMAAEEIESGIITNASTQDGYVYDIYTMENEPSANAENVARFPLVQVNDEDDIYVDQVDSDYESDDSNAENNPLHDYPDEETSEDEDENGSLSDSEEYEEEIAYTIEEEAQDWRWGYR</sequence>
<protein>
    <submittedName>
        <fullName evidence="4">Putative RNA polymerase II nuclear localization protein SLC7A6OS</fullName>
    </submittedName>
</protein>
<feature type="non-terminal residue" evidence="4">
    <location>
        <position position="1"/>
    </location>
</feature>
<feature type="region of interest" description="Disordered" evidence="2">
    <location>
        <begin position="29"/>
        <end position="52"/>
    </location>
</feature>
<dbReference type="PANTHER" id="PTHR31934:SF2">
    <property type="entry name" value="RNA-DIRECTED DNA METHYLATION 4"/>
    <property type="match status" value="1"/>
</dbReference>
<accession>A0A1D1Z648</accession>
<name>A0A1D1Z648_9ARAE</name>
<evidence type="ECO:0000256" key="1">
    <source>
        <dbReference type="ARBA" id="ARBA00010218"/>
    </source>
</evidence>
<dbReference type="EMBL" id="GDJX01005536">
    <property type="protein sequence ID" value="JAT62400.1"/>
    <property type="molecule type" value="Transcribed_RNA"/>
</dbReference>
<dbReference type="AlphaFoldDB" id="A0A1D1Z648"/>
<evidence type="ECO:0000313" key="4">
    <source>
        <dbReference type="EMBL" id="JAT62400.1"/>
    </source>
</evidence>
<comment type="similarity">
    <text evidence="1">Belongs to the IWR1/SLC7A6OS family.</text>
</comment>
<feature type="compositionally biased region" description="Acidic residues" evidence="2">
    <location>
        <begin position="323"/>
        <end position="355"/>
    </location>
</feature>
<evidence type="ECO:0000256" key="2">
    <source>
        <dbReference type="SAM" id="MobiDB-lite"/>
    </source>
</evidence>